<dbReference type="Proteomes" id="UP000234857">
    <property type="component" value="Unassembled WGS sequence"/>
</dbReference>
<dbReference type="NCBIfam" id="NF011456">
    <property type="entry name" value="PRK14874.1"/>
    <property type="match status" value="1"/>
</dbReference>
<dbReference type="SMART" id="SM00859">
    <property type="entry name" value="Semialdhyde_dh"/>
    <property type="match status" value="1"/>
</dbReference>
<dbReference type="PIRSF" id="PIRSF000148">
    <property type="entry name" value="ASA_dh"/>
    <property type="match status" value="1"/>
</dbReference>
<dbReference type="CDD" id="cd02316">
    <property type="entry name" value="VcASADH2_like_N"/>
    <property type="match status" value="1"/>
</dbReference>
<dbReference type="Pfam" id="PF01118">
    <property type="entry name" value="Semialdhyde_dh"/>
    <property type="match status" value="1"/>
</dbReference>
<protein>
    <submittedName>
        <fullName evidence="4">Aspartate-semialdehyde dehydrogenase</fullName>
    </submittedName>
</protein>
<evidence type="ECO:0000256" key="2">
    <source>
        <dbReference type="PIRSR" id="PIRSR000148-1"/>
    </source>
</evidence>
<comment type="similarity">
    <text evidence="1">Belongs to the aspartate-semialdehyde dehydrogenase family.</text>
</comment>
<dbReference type="InterPro" id="IPR036291">
    <property type="entry name" value="NAD(P)-bd_dom_sf"/>
</dbReference>
<dbReference type="GO" id="GO:0016620">
    <property type="term" value="F:oxidoreductase activity, acting on the aldehyde or oxo group of donors, NAD or NADP as acceptor"/>
    <property type="evidence" value="ECO:0007669"/>
    <property type="project" value="InterPro"/>
</dbReference>
<accession>A0A2N5ZEC4</accession>
<evidence type="ECO:0000313" key="5">
    <source>
        <dbReference type="Proteomes" id="UP000234857"/>
    </source>
</evidence>
<dbReference type="GO" id="GO:0051287">
    <property type="term" value="F:NAD binding"/>
    <property type="evidence" value="ECO:0007669"/>
    <property type="project" value="InterPro"/>
</dbReference>
<dbReference type="PANTHER" id="PTHR46278:SF2">
    <property type="entry name" value="ASPARTATE-SEMIALDEHYDE DEHYDROGENASE"/>
    <property type="match status" value="1"/>
</dbReference>
<dbReference type="Gene3D" id="3.30.360.10">
    <property type="entry name" value="Dihydrodipicolinate Reductase, domain 2"/>
    <property type="match status" value="1"/>
</dbReference>
<dbReference type="SUPFAM" id="SSF55347">
    <property type="entry name" value="Glyceraldehyde-3-phosphate dehydrogenase-like, C-terminal domain"/>
    <property type="match status" value="1"/>
</dbReference>
<feature type="domain" description="Semialdehyde dehydrogenase NAD-binding" evidence="3">
    <location>
        <begin position="2"/>
        <end position="118"/>
    </location>
</feature>
<feature type="active site" description="Acyl-thioester intermediate" evidence="2">
    <location>
        <position position="127"/>
    </location>
</feature>
<evidence type="ECO:0000256" key="1">
    <source>
        <dbReference type="ARBA" id="ARBA00010584"/>
    </source>
</evidence>
<dbReference type="SUPFAM" id="SSF51735">
    <property type="entry name" value="NAD(P)-binding Rossmann-fold domains"/>
    <property type="match status" value="1"/>
</dbReference>
<dbReference type="EMBL" id="PKTG01000097">
    <property type="protein sequence ID" value="PLX17013.1"/>
    <property type="molecule type" value="Genomic_DNA"/>
</dbReference>
<gene>
    <name evidence="4" type="ORF">C0601_08530</name>
</gene>
<dbReference type="Gene3D" id="3.40.50.720">
    <property type="entry name" value="NAD(P)-binding Rossmann-like Domain"/>
    <property type="match status" value="1"/>
</dbReference>
<dbReference type="PANTHER" id="PTHR46278">
    <property type="entry name" value="DEHYDROGENASE, PUTATIVE-RELATED"/>
    <property type="match status" value="1"/>
</dbReference>
<dbReference type="InterPro" id="IPR000534">
    <property type="entry name" value="Semialdehyde_DH_NAD-bd"/>
</dbReference>
<name>A0A2N5ZEC4_MUIH1</name>
<reference evidence="4 5" key="1">
    <citation type="submission" date="2017-11" db="EMBL/GenBank/DDBJ databases">
        <title>Genome-resolved metagenomics identifies genetic mobility, metabolic interactions, and unexpected diversity in perchlorate-reducing communities.</title>
        <authorList>
            <person name="Barnum T.P."/>
            <person name="Figueroa I.A."/>
            <person name="Carlstrom C.I."/>
            <person name="Lucas L.N."/>
            <person name="Engelbrektson A.L."/>
            <person name="Coates J.D."/>
        </authorList>
    </citation>
    <scope>NUCLEOTIDE SEQUENCE [LARGE SCALE GENOMIC DNA]</scope>
    <source>
        <strain evidence="4">BM706</strain>
    </source>
</reference>
<proteinExistence type="inferred from homology"/>
<sequence length="317" mass="35436">MNIAVVGASGIVGREFLKLICQRGLAYNKIYLFSSDRSAGKKIFINGKDHEFISLSKANIPDDVDIAFFSAGSSVSLKYVPLFAEKGTVVIDNSSAFRMKDNIPLVVPEINFNAIKEDDKIIANPNCSTIQFVLVLDLLKILRPKSIYISTYQSVSGAGLKALEDVLLDKSDFFEQGINRNVIPEIGEFNDLGETTEEEKIRKETVKILEIPLKINSFAVRVPTLFCHSESVIIEFESEVNIDDIKSLLEQSEVVVYDEKMNLSLDIAGSDKTFVSRLHQIKEYRDSINMWISADNIRTGAALNAVKIAERIINEKF</sequence>
<dbReference type="GO" id="GO:0046983">
    <property type="term" value="F:protein dimerization activity"/>
    <property type="evidence" value="ECO:0007669"/>
    <property type="project" value="InterPro"/>
</dbReference>
<evidence type="ECO:0000313" key="4">
    <source>
        <dbReference type="EMBL" id="PLX17013.1"/>
    </source>
</evidence>
<dbReference type="InterPro" id="IPR012280">
    <property type="entry name" value="Semialdhyde_DH_dimer_dom"/>
</dbReference>
<comment type="caution">
    <text evidence="4">The sequence shown here is derived from an EMBL/GenBank/DDBJ whole genome shotgun (WGS) entry which is preliminary data.</text>
</comment>
<dbReference type="AlphaFoldDB" id="A0A2N5ZEC4"/>
<dbReference type="Pfam" id="PF02774">
    <property type="entry name" value="Semialdhyde_dhC"/>
    <property type="match status" value="1"/>
</dbReference>
<dbReference type="GO" id="GO:0008652">
    <property type="term" value="P:amino acid biosynthetic process"/>
    <property type="evidence" value="ECO:0007669"/>
    <property type="project" value="InterPro"/>
</dbReference>
<organism evidence="4 5">
    <name type="scientific">Muiribacterium halophilum</name>
    <dbReference type="NCBI Taxonomy" id="2053465"/>
    <lineage>
        <taxon>Bacteria</taxon>
        <taxon>Candidatus Muiribacteriota</taxon>
        <taxon>Candidatus Muiribacteriia</taxon>
        <taxon>Candidatus Muiribacteriales</taxon>
        <taxon>Candidatus Muiribacteriaceae</taxon>
        <taxon>Candidatus Muiribacterium</taxon>
    </lineage>
</organism>
<evidence type="ECO:0000259" key="3">
    <source>
        <dbReference type="SMART" id="SM00859"/>
    </source>
</evidence>
<feature type="active site" description="Proton acceptor" evidence="2">
    <location>
        <position position="228"/>
    </location>
</feature>